<keyword evidence="2 6" id="KW-0413">Isomerase</keyword>
<dbReference type="InterPro" id="IPR008000">
    <property type="entry name" value="Rham/fucose_mutarotase"/>
</dbReference>
<comment type="caution">
    <text evidence="6">The sequence shown here is derived from an EMBL/GenBank/DDBJ whole genome shotgun (WGS) entry which is preliminary data.</text>
</comment>
<dbReference type="Proteomes" id="UP000886856">
    <property type="component" value="Unassembled WGS sequence"/>
</dbReference>
<dbReference type="EMBL" id="DWYW01000199">
    <property type="protein sequence ID" value="HJA90835.1"/>
    <property type="molecule type" value="Genomic_DNA"/>
</dbReference>
<evidence type="ECO:0000256" key="1">
    <source>
        <dbReference type="ARBA" id="ARBA00022490"/>
    </source>
</evidence>
<dbReference type="InterPro" id="IPR013448">
    <property type="entry name" value="L-rhamnose_mutarotase"/>
</dbReference>
<dbReference type="HAMAP" id="MF_01663">
    <property type="entry name" value="L_rham_rotase"/>
    <property type="match status" value="1"/>
</dbReference>
<evidence type="ECO:0000256" key="2">
    <source>
        <dbReference type="ARBA" id="ARBA00023235"/>
    </source>
</evidence>
<keyword evidence="4" id="KW-0684">Rhamnose metabolism</keyword>
<proteinExistence type="inferred from homology"/>
<sequence>MERIASVMTIFKGQEAEYQKRHDELWPEMQETLKKHGASNYSIFLLAETNQLFAYLEVEDKASYNAISQTAICRKWWDYMADIMETNADNSPVAADLTEVFHLV</sequence>
<evidence type="ECO:0000256" key="5">
    <source>
        <dbReference type="NCBIfam" id="TIGR02625"/>
    </source>
</evidence>
<dbReference type="PANTHER" id="PTHR34389">
    <property type="entry name" value="L-RHAMNOSE MUTAROTASE"/>
    <property type="match status" value="1"/>
</dbReference>
<dbReference type="NCBIfam" id="TIGR02625">
    <property type="entry name" value="YiiL_rotase"/>
    <property type="match status" value="1"/>
</dbReference>
<dbReference type="EC" id="5.1.3.32" evidence="5"/>
<keyword evidence="1" id="KW-0963">Cytoplasm</keyword>
<dbReference type="GO" id="GO:0019301">
    <property type="term" value="P:rhamnose catabolic process"/>
    <property type="evidence" value="ECO:0007669"/>
    <property type="project" value="UniProtKB-UniRule"/>
</dbReference>
<organism evidence="6 7">
    <name type="scientific">Candidatus Jeotgalibaca merdavium</name>
    <dbReference type="NCBI Taxonomy" id="2838627"/>
    <lineage>
        <taxon>Bacteria</taxon>
        <taxon>Bacillati</taxon>
        <taxon>Bacillota</taxon>
        <taxon>Bacilli</taxon>
        <taxon>Lactobacillales</taxon>
        <taxon>Carnobacteriaceae</taxon>
        <taxon>Jeotgalibaca</taxon>
    </lineage>
</organism>
<dbReference type="Gene3D" id="3.30.70.100">
    <property type="match status" value="1"/>
</dbReference>
<dbReference type="AlphaFoldDB" id="A0A9D2I1Z5"/>
<reference evidence="6" key="1">
    <citation type="journal article" date="2021" name="PeerJ">
        <title>Extensive microbial diversity within the chicken gut microbiome revealed by metagenomics and culture.</title>
        <authorList>
            <person name="Gilroy R."/>
            <person name="Ravi A."/>
            <person name="Getino M."/>
            <person name="Pursley I."/>
            <person name="Horton D.L."/>
            <person name="Alikhan N.F."/>
            <person name="Baker D."/>
            <person name="Gharbi K."/>
            <person name="Hall N."/>
            <person name="Watson M."/>
            <person name="Adriaenssens E.M."/>
            <person name="Foster-Nyarko E."/>
            <person name="Jarju S."/>
            <person name="Secka A."/>
            <person name="Antonio M."/>
            <person name="Oren A."/>
            <person name="Chaudhuri R.R."/>
            <person name="La Ragione R."/>
            <person name="Hildebrand F."/>
            <person name="Pallen M.J."/>
        </authorList>
    </citation>
    <scope>NUCLEOTIDE SEQUENCE</scope>
    <source>
        <strain evidence="6">CHK171-505</strain>
    </source>
</reference>
<protein>
    <recommendedName>
        <fullName evidence="5">L-rhamnose mutarotase</fullName>
        <ecNumber evidence="5">5.1.3.32</ecNumber>
    </recommendedName>
</protein>
<reference evidence="6" key="2">
    <citation type="submission" date="2021-04" db="EMBL/GenBank/DDBJ databases">
        <authorList>
            <person name="Gilroy R."/>
        </authorList>
    </citation>
    <scope>NUCLEOTIDE SEQUENCE</scope>
    <source>
        <strain evidence="6">CHK171-505</strain>
    </source>
</reference>
<keyword evidence="3" id="KW-0119">Carbohydrate metabolism</keyword>
<dbReference type="InterPro" id="IPR011008">
    <property type="entry name" value="Dimeric_a/b-barrel"/>
</dbReference>
<name>A0A9D2I1Z5_9LACT</name>
<gene>
    <name evidence="6" type="primary">rhaM</name>
    <name evidence="6" type="ORF">H9948_08610</name>
</gene>
<evidence type="ECO:0000256" key="3">
    <source>
        <dbReference type="ARBA" id="ARBA00023277"/>
    </source>
</evidence>
<dbReference type="GO" id="GO:0062192">
    <property type="term" value="F:L-rhamnose mutarotase activity"/>
    <property type="evidence" value="ECO:0007669"/>
    <property type="project" value="UniProtKB-UniRule"/>
</dbReference>
<dbReference type="GO" id="GO:0005737">
    <property type="term" value="C:cytoplasm"/>
    <property type="evidence" value="ECO:0007669"/>
    <property type="project" value="InterPro"/>
</dbReference>
<dbReference type="Pfam" id="PF05336">
    <property type="entry name" value="rhaM"/>
    <property type="match status" value="1"/>
</dbReference>
<dbReference type="PANTHER" id="PTHR34389:SF2">
    <property type="entry name" value="L-RHAMNOSE MUTAROTASE"/>
    <property type="match status" value="1"/>
</dbReference>
<accession>A0A9D2I1Z5</accession>
<dbReference type="SUPFAM" id="SSF54909">
    <property type="entry name" value="Dimeric alpha+beta barrel"/>
    <property type="match status" value="1"/>
</dbReference>
<evidence type="ECO:0000256" key="4">
    <source>
        <dbReference type="ARBA" id="ARBA00023308"/>
    </source>
</evidence>
<evidence type="ECO:0000313" key="7">
    <source>
        <dbReference type="Proteomes" id="UP000886856"/>
    </source>
</evidence>
<evidence type="ECO:0000313" key="6">
    <source>
        <dbReference type="EMBL" id="HJA90835.1"/>
    </source>
</evidence>